<proteinExistence type="predicted"/>
<evidence type="ECO:0000313" key="2">
    <source>
        <dbReference type="EMBL" id="MDT0347769.1"/>
    </source>
</evidence>
<dbReference type="RefSeq" id="WP_311708891.1">
    <property type="nucleotide sequence ID" value="NZ_JAVREL010000045.1"/>
</dbReference>
<feature type="region of interest" description="Disordered" evidence="1">
    <location>
        <begin position="1"/>
        <end position="52"/>
    </location>
</feature>
<protein>
    <submittedName>
        <fullName evidence="2">Uncharacterized protein</fullName>
    </submittedName>
</protein>
<evidence type="ECO:0000313" key="3">
    <source>
        <dbReference type="Proteomes" id="UP001183246"/>
    </source>
</evidence>
<comment type="caution">
    <text evidence="2">The sequence shown here is derived from an EMBL/GenBank/DDBJ whole genome shotgun (WGS) entry which is preliminary data.</text>
</comment>
<feature type="compositionally biased region" description="Polar residues" evidence="1">
    <location>
        <begin position="29"/>
        <end position="40"/>
    </location>
</feature>
<evidence type="ECO:0000256" key="1">
    <source>
        <dbReference type="SAM" id="MobiDB-lite"/>
    </source>
</evidence>
<feature type="compositionally biased region" description="Basic and acidic residues" evidence="1">
    <location>
        <begin position="1"/>
        <end position="10"/>
    </location>
</feature>
<dbReference type="EMBL" id="JAVREL010000045">
    <property type="protein sequence ID" value="MDT0347769.1"/>
    <property type="molecule type" value="Genomic_DNA"/>
</dbReference>
<accession>A0ABU2N4V7</accession>
<name>A0ABU2N4V7_9ACTN</name>
<sequence>MARADVKNGGEGEQETNAGREGDILETGVFNSPVTISGNGTDDGGGLASSDTSWSPPACYYAPTYAPEQYRAYWDELSSEFYGAGHLQEDKDALRESLEETYGENGDYPNYNIDKQGEGMFWTVVRNQDHPDVNAQWECEFRTFWVDFGQPPPDEPGVLDAEMLAELAYERVRVPQTEIEWNPSGTQKVNLATWIWLDEAEFGPVSVTASLDAYGLWATATATPVALTVDPGTPDAVTHPATGECTDLGEPYREGMAEQEPPCGVTFLRATQDAGAYPLTASLTWEITWEGSDGAGGVLPDG</sequence>
<dbReference type="Proteomes" id="UP001183246">
    <property type="component" value="Unassembled WGS sequence"/>
</dbReference>
<keyword evidence="3" id="KW-1185">Reference proteome</keyword>
<feature type="non-terminal residue" evidence="2">
    <location>
        <position position="302"/>
    </location>
</feature>
<gene>
    <name evidence="2" type="ORF">RM590_35195</name>
</gene>
<reference evidence="3" key="1">
    <citation type="submission" date="2023-07" db="EMBL/GenBank/DDBJ databases">
        <title>30 novel species of actinomycetes from the DSMZ collection.</title>
        <authorList>
            <person name="Nouioui I."/>
        </authorList>
    </citation>
    <scope>NUCLEOTIDE SEQUENCE [LARGE SCALE GENOMIC DNA]</scope>
    <source>
        <strain evidence="3">DSM 44938</strain>
    </source>
</reference>
<organism evidence="2 3">
    <name type="scientific">Streptomyces litchfieldiae</name>
    <dbReference type="NCBI Taxonomy" id="3075543"/>
    <lineage>
        <taxon>Bacteria</taxon>
        <taxon>Bacillati</taxon>
        <taxon>Actinomycetota</taxon>
        <taxon>Actinomycetes</taxon>
        <taxon>Kitasatosporales</taxon>
        <taxon>Streptomycetaceae</taxon>
        <taxon>Streptomyces</taxon>
    </lineage>
</organism>